<dbReference type="Proteomes" id="UP000268093">
    <property type="component" value="Unassembled WGS sequence"/>
</dbReference>
<keyword evidence="2" id="KW-1185">Reference proteome</keyword>
<dbReference type="OrthoDB" id="2265055at2759"/>
<dbReference type="CDD" id="cd09917">
    <property type="entry name" value="F-box_SF"/>
    <property type="match status" value="1"/>
</dbReference>
<evidence type="ECO:0000313" key="2">
    <source>
        <dbReference type="Proteomes" id="UP000268093"/>
    </source>
</evidence>
<evidence type="ECO:0000313" key="1">
    <source>
        <dbReference type="EMBL" id="RUO95382.1"/>
    </source>
</evidence>
<dbReference type="EMBL" id="RBNI01031071">
    <property type="protein sequence ID" value="RUO95382.1"/>
    <property type="molecule type" value="Genomic_DNA"/>
</dbReference>
<dbReference type="AlphaFoldDB" id="A0A432ZY10"/>
<comment type="caution">
    <text evidence="1">The sequence shown here is derived from an EMBL/GenBank/DDBJ whole genome shotgun (WGS) entry which is preliminary data.</text>
</comment>
<protein>
    <submittedName>
        <fullName evidence="1">Uncharacterized protein</fullName>
    </submittedName>
</protein>
<gene>
    <name evidence="1" type="ORF">BC936DRAFT_144197</name>
</gene>
<name>A0A432ZY10_9FUNG</name>
<reference evidence="1 2" key="1">
    <citation type="journal article" date="2018" name="New Phytol.">
        <title>Phylogenomics of Endogonaceae and evolution of mycorrhizas within Mucoromycota.</title>
        <authorList>
            <person name="Chang Y."/>
            <person name="Desiro A."/>
            <person name="Na H."/>
            <person name="Sandor L."/>
            <person name="Lipzen A."/>
            <person name="Clum A."/>
            <person name="Barry K."/>
            <person name="Grigoriev I.V."/>
            <person name="Martin F.M."/>
            <person name="Stajich J.E."/>
            <person name="Smith M.E."/>
            <person name="Bonito G."/>
            <person name="Spatafora J.W."/>
        </authorList>
    </citation>
    <scope>NUCLEOTIDE SEQUENCE [LARGE SCALE GENOMIC DNA]</scope>
    <source>
        <strain evidence="1 2">GMNB39</strain>
    </source>
</reference>
<proteinExistence type="predicted"/>
<sequence>MSSLQQPADLPPSDLIAIQEDILIYILRDFLDLPDLWTLTRVSRQLRYLSHDVMRRTWRFDVAVTTQQQQGENMNLFKVQCRYALIALGSSGLFQTIPTSFSSLTTIPSPITPSITSTSTSTTSPSPTPTSKLSAQPTPRETALQQAIIRGVASHKHQFVLLEDIDVRNRIRVAVDLVFHHAVFVAPEPDAAAVHVRLLSAMDAAFPSHSAEISYTLADNLKAFLEYSGYQLLFLHGDGRGANKRARQNSAGAAVPFRGQYDTARITRSRLAARRRARTLRTIEMCFAVVGHGFSAKLLTEAQVEPAVRKMLEVLKEDGTRGEDEPKEEEEEDVVLCKWAALDTLLKEHLNKRDPPPAEVCALVKGELERIAGRG</sequence>
<accession>A0A432ZY10</accession>
<organism evidence="1 2">
    <name type="scientific">Jimgerdemannia flammicorona</name>
    <dbReference type="NCBI Taxonomy" id="994334"/>
    <lineage>
        <taxon>Eukaryota</taxon>
        <taxon>Fungi</taxon>
        <taxon>Fungi incertae sedis</taxon>
        <taxon>Mucoromycota</taxon>
        <taxon>Mucoromycotina</taxon>
        <taxon>Endogonomycetes</taxon>
        <taxon>Endogonales</taxon>
        <taxon>Endogonaceae</taxon>
        <taxon>Jimgerdemannia</taxon>
    </lineage>
</organism>